<evidence type="ECO:0000256" key="9">
    <source>
        <dbReference type="ARBA" id="ARBA00022741"/>
    </source>
</evidence>
<dbReference type="PROSITE" id="PS50026">
    <property type="entry name" value="EGF_3"/>
    <property type="match status" value="2"/>
</dbReference>
<dbReference type="InterPro" id="IPR025287">
    <property type="entry name" value="WAK_GUB"/>
</dbReference>
<evidence type="ECO:0000256" key="8">
    <source>
        <dbReference type="ARBA" id="ARBA00022737"/>
    </source>
</evidence>
<dbReference type="InterPro" id="IPR017441">
    <property type="entry name" value="Protein_kinase_ATP_BS"/>
</dbReference>
<dbReference type="FunFam" id="2.10.25.10:FF:000038">
    <property type="entry name" value="Fibrillin 2"/>
    <property type="match status" value="2"/>
</dbReference>
<organism evidence="25 26">
    <name type="scientific">Cucurbita moschata</name>
    <name type="common">Winter crookneck squash</name>
    <name type="synonym">Cucurbita pepo var. moschata</name>
    <dbReference type="NCBI Taxonomy" id="3662"/>
    <lineage>
        <taxon>Eukaryota</taxon>
        <taxon>Viridiplantae</taxon>
        <taxon>Streptophyta</taxon>
        <taxon>Embryophyta</taxon>
        <taxon>Tracheophyta</taxon>
        <taxon>Spermatophyta</taxon>
        <taxon>Magnoliopsida</taxon>
        <taxon>eudicotyledons</taxon>
        <taxon>Gunneridae</taxon>
        <taxon>Pentapetalae</taxon>
        <taxon>rosids</taxon>
        <taxon>fabids</taxon>
        <taxon>Cucurbitales</taxon>
        <taxon>Cucurbitaceae</taxon>
        <taxon>Cucurbiteae</taxon>
        <taxon>Cucurbita</taxon>
    </lineage>
</organism>
<protein>
    <submittedName>
        <fullName evidence="26">Wall-associated receptor kinase 3-like</fullName>
    </submittedName>
</protein>
<evidence type="ECO:0000259" key="23">
    <source>
        <dbReference type="PROSITE" id="PS50011"/>
    </source>
</evidence>
<name>A0A6J1H843_CUCMO</name>
<feature type="transmembrane region" description="Helical" evidence="21">
    <location>
        <begin position="1046"/>
        <end position="1069"/>
    </location>
</feature>
<dbReference type="InterPro" id="IPR000742">
    <property type="entry name" value="EGF"/>
</dbReference>
<dbReference type="GeneID" id="111461403"/>
<evidence type="ECO:0000256" key="10">
    <source>
        <dbReference type="ARBA" id="ARBA00022777"/>
    </source>
</evidence>
<dbReference type="SUPFAM" id="SSF57196">
    <property type="entry name" value="EGF/Laminin"/>
    <property type="match status" value="2"/>
</dbReference>
<evidence type="ECO:0000256" key="6">
    <source>
        <dbReference type="ARBA" id="ARBA00022692"/>
    </source>
</evidence>
<dbReference type="PROSITE" id="PS00107">
    <property type="entry name" value="PROTEIN_KINASE_ATP"/>
    <property type="match status" value="2"/>
</dbReference>
<evidence type="ECO:0000256" key="21">
    <source>
        <dbReference type="SAM" id="Phobius"/>
    </source>
</evidence>
<comment type="caution">
    <text evidence="19">Lacks conserved residue(s) required for the propagation of feature annotation.</text>
</comment>
<evidence type="ECO:0000256" key="5">
    <source>
        <dbReference type="ARBA" id="ARBA00022679"/>
    </source>
</evidence>
<evidence type="ECO:0000256" key="15">
    <source>
        <dbReference type="ARBA" id="ARBA00023180"/>
    </source>
</evidence>
<evidence type="ECO:0000256" key="13">
    <source>
        <dbReference type="ARBA" id="ARBA00023136"/>
    </source>
</evidence>
<dbReference type="FunFam" id="1.10.510.10:FF:000084">
    <property type="entry name" value="Wall-associated receptor kinase 2"/>
    <property type="match status" value="2"/>
</dbReference>
<dbReference type="PROSITE" id="PS00010">
    <property type="entry name" value="ASX_HYDROXYL"/>
    <property type="match status" value="2"/>
</dbReference>
<dbReference type="PROSITE" id="PS50011">
    <property type="entry name" value="PROTEIN_KINASE_DOM"/>
    <property type="match status" value="2"/>
</dbReference>
<keyword evidence="10" id="KW-0418">Kinase</keyword>
<keyword evidence="14" id="KW-1015">Disulfide bond</keyword>
<dbReference type="InterPro" id="IPR001881">
    <property type="entry name" value="EGF-like_Ca-bd_dom"/>
</dbReference>
<evidence type="ECO:0000313" key="26">
    <source>
        <dbReference type="RefSeq" id="XP_022960687.1"/>
    </source>
</evidence>
<evidence type="ECO:0000256" key="2">
    <source>
        <dbReference type="ARBA" id="ARBA00022527"/>
    </source>
</evidence>
<proteinExistence type="predicted"/>
<dbReference type="SUPFAM" id="SSF56112">
    <property type="entry name" value="Protein kinase-like (PK-like)"/>
    <property type="match status" value="2"/>
</dbReference>
<dbReference type="Pfam" id="PF07645">
    <property type="entry name" value="EGF_CA"/>
    <property type="match status" value="2"/>
</dbReference>
<keyword evidence="2" id="KW-0723">Serine/threonine-protein kinase</keyword>
<feature type="transmembrane region" description="Helical" evidence="21">
    <location>
        <begin position="334"/>
        <end position="357"/>
    </location>
</feature>
<evidence type="ECO:0000256" key="1">
    <source>
        <dbReference type="ARBA" id="ARBA00004479"/>
    </source>
</evidence>
<keyword evidence="8" id="KW-0677">Repeat</keyword>
<evidence type="ECO:0000259" key="24">
    <source>
        <dbReference type="PROSITE" id="PS50026"/>
    </source>
</evidence>
<dbReference type="GO" id="GO:0005509">
    <property type="term" value="F:calcium ion binding"/>
    <property type="evidence" value="ECO:0007669"/>
    <property type="project" value="InterPro"/>
</dbReference>
<evidence type="ECO:0000256" key="11">
    <source>
        <dbReference type="ARBA" id="ARBA00022840"/>
    </source>
</evidence>
<evidence type="ECO:0000256" key="18">
    <source>
        <dbReference type="ARBA" id="ARBA00058961"/>
    </source>
</evidence>
<keyword evidence="6 21" id="KW-0812">Transmembrane</keyword>
<dbReference type="InterPro" id="IPR000152">
    <property type="entry name" value="EGF-type_Asp/Asn_hydroxyl_site"/>
</dbReference>
<dbReference type="GO" id="GO:0005524">
    <property type="term" value="F:ATP binding"/>
    <property type="evidence" value="ECO:0007669"/>
    <property type="project" value="UniProtKB-UniRule"/>
</dbReference>
<feature type="signal peptide" evidence="22">
    <location>
        <begin position="1"/>
        <end position="20"/>
    </location>
</feature>
<dbReference type="Gene3D" id="2.90.20.10">
    <property type="entry name" value="Plasmodium vivax P25 domain"/>
    <property type="match status" value="2"/>
</dbReference>
<feature type="chain" id="PRO_5026733012" evidence="22">
    <location>
        <begin position="21"/>
        <end position="1443"/>
    </location>
</feature>
<keyword evidence="5" id="KW-0808">Transferase</keyword>
<evidence type="ECO:0000256" key="3">
    <source>
        <dbReference type="ARBA" id="ARBA00022536"/>
    </source>
</evidence>
<comment type="catalytic activity">
    <reaction evidence="16">
        <text>L-seryl-[protein] + ATP = O-phospho-L-seryl-[protein] + ADP + H(+)</text>
        <dbReference type="Rhea" id="RHEA:17989"/>
        <dbReference type="Rhea" id="RHEA-COMP:9863"/>
        <dbReference type="Rhea" id="RHEA-COMP:11604"/>
        <dbReference type="ChEBI" id="CHEBI:15378"/>
        <dbReference type="ChEBI" id="CHEBI:29999"/>
        <dbReference type="ChEBI" id="CHEBI:30616"/>
        <dbReference type="ChEBI" id="CHEBI:83421"/>
        <dbReference type="ChEBI" id="CHEBI:456216"/>
    </reaction>
</comment>
<dbReference type="InterPro" id="IPR000719">
    <property type="entry name" value="Prot_kinase_dom"/>
</dbReference>
<dbReference type="SMART" id="SM00181">
    <property type="entry name" value="EGF"/>
    <property type="match status" value="4"/>
</dbReference>
<dbReference type="GO" id="GO:0004674">
    <property type="term" value="F:protein serine/threonine kinase activity"/>
    <property type="evidence" value="ECO:0007669"/>
    <property type="project" value="UniProtKB-KW"/>
</dbReference>
<gene>
    <name evidence="26" type="primary">LOC111461403</name>
</gene>
<dbReference type="PROSITE" id="PS01187">
    <property type="entry name" value="EGF_CA"/>
    <property type="match status" value="2"/>
</dbReference>
<keyword evidence="15" id="KW-0325">Glycoprotein</keyword>
<dbReference type="Pfam" id="PF13947">
    <property type="entry name" value="GUB_WAK_bind"/>
    <property type="match status" value="2"/>
</dbReference>
<evidence type="ECO:0000256" key="16">
    <source>
        <dbReference type="ARBA" id="ARBA00047558"/>
    </source>
</evidence>
<dbReference type="PANTHER" id="PTHR27005">
    <property type="entry name" value="WALL-ASSOCIATED RECEPTOR KINASE-LIKE 21"/>
    <property type="match status" value="1"/>
</dbReference>
<evidence type="ECO:0000256" key="22">
    <source>
        <dbReference type="SAM" id="SignalP"/>
    </source>
</evidence>
<reference evidence="26" key="1">
    <citation type="submission" date="2025-08" db="UniProtKB">
        <authorList>
            <consortium name="RefSeq"/>
        </authorList>
    </citation>
    <scope>IDENTIFICATION</scope>
    <source>
        <tissue evidence="26">Young leaves</tissue>
    </source>
</reference>
<dbReference type="GO" id="GO:0030247">
    <property type="term" value="F:polysaccharide binding"/>
    <property type="evidence" value="ECO:0007669"/>
    <property type="project" value="InterPro"/>
</dbReference>
<keyword evidence="7 22" id="KW-0732">Signal</keyword>
<evidence type="ECO:0000256" key="19">
    <source>
        <dbReference type="PROSITE-ProRule" id="PRU00076"/>
    </source>
</evidence>
<dbReference type="CDD" id="cd14066">
    <property type="entry name" value="STKc_IRAK"/>
    <property type="match status" value="2"/>
</dbReference>
<evidence type="ECO:0000256" key="7">
    <source>
        <dbReference type="ARBA" id="ARBA00022729"/>
    </source>
</evidence>
<feature type="binding site" evidence="20">
    <location>
        <position position="1150"/>
    </location>
    <ligand>
        <name>ATP</name>
        <dbReference type="ChEBI" id="CHEBI:30616"/>
    </ligand>
</feature>
<dbReference type="InterPro" id="IPR045274">
    <property type="entry name" value="WAK-like"/>
</dbReference>
<dbReference type="InterPro" id="IPR011009">
    <property type="entry name" value="Kinase-like_dom_sf"/>
</dbReference>
<evidence type="ECO:0000256" key="12">
    <source>
        <dbReference type="ARBA" id="ARBA00022989"/>
    </source>
</evidence>
<evidence type="ECO:0000256" key="20">
    <source>
        <dbReference type="PROSITE-ProRule" id="PRU10141"/>
    </source>
</evidence>
<dbReference type="Gene3D" id="3.30.200.20">
    <property type="entry name" value="Phosphorylase Kinase, domain 1"/>
    <property type="match status" value="2"/>
</dbReference>
<comment type="catalytic activity">
    <reaction evidence="17">
        <text>L-threonyl-[protein] + ATP = O-phospho-L-threonyl-[protein] + ADP + H(+)</text>
        <dbReference type="Rhea" id="RHEA:46608"/>
        <dbReference type="Rhea" id="RHEA-COMP:11060"/>
        <dbReference type="Rhea" id="RHEA-COMP:11605"/>
        <dbReference type="ChEBI" id="CHEBI:15378"/>
        <dbReference type="ChEBI" id="CHEBI:30013"/>
        <dbReference type="ChEBI" id="CHEBI:30616"/>
        <dbReference type="ChEBI" id="CHEBI:61977"/>
        <dbReference type="ChEBI" id="CHEBI:456216"/>
    </reaction>
</comment>
<accession>A0A6J1H843</accession>
<dbReference type="InterPro" id="IPR001245">
    <property type="entry name" value="Ser-Thr/Tyr_kinase_cat_dom"/>
</dbReference>
<feature type="domain" description="EGF-like" evidence="24">
    <location>
        <begin position="997"/>
        <end position="1031"/>
    </location>
</feature>
<dbReference type="Pfam" id="PF00069">
    <property type="entry name" value="Pkinase"/>
    <property type="match status" value="1"/>
</dbReference>
<feature type="domain" description="Protein kinase" evidence="23">
    <location>
        <begin position="409"/>
        <end position="691"/>
    </location>
</feature>
<feature type="domain" description="EGF-like" evidence="24">
    <location>
        <begin position="285"/>
        <end position="319"/>
    </location>
</feature>
<keyword evidence="12 21" id="KW-1133">Transmembrane helix</keyword>
<dbReference type="CDD" id="cd00054">
    <property type="entry name" value="EGF_CA"/>
    <property type="match status" value="2"/>
</dbReference>
<keyword evidence="13 21" id="KW-0472">Membrane</keyword>
<dbReference type="Pfam" id="PF07714">
    <property type="entry name" value="PK_Tyr_Ser-Thr"/>
    <property type="match status" value="1"/>
</dbReference>
<keyword evidence="25" id="KW-1185">Reference proteome</keyword>
<dbReference type="InterPro" id="IPR018097">
    <property type="entry name" value="EGF_Ca-bd_CS"/>
</dbReference>
<dbReference type="RefSeq" id="XP_022960687.1">
    <property type="nucleotide sequence ID" value="XM_023104919.1"/>
</dbReference>
<evidence type="ECO:0000256" key="17">
    <source>
        <dbReference type="ARBA" id="ARBA00047951"/>
    </source>
</evidence>
<dbReference type="InterPro" id="IPR049883">
    <property type="entry name" value="NOTCH1_EGF-like"/>
</dbReference>
<dbReference type="SMART" id="SM00220">
    <property type="entry name" value="S_TKc"/>
    <property type="match status" value="2"/>
</dbReference>
<dbReference type="FunFam" id="3.30.200.20:FF:000043">
    <property type="entry name" value="Wall-associated receptor kinase 2"/>
    <property type="match status" value="2"/>
</dbReference>
<evidence type="ECO:0000313" key="25">
    <source>
        <dbReference type="Proteomes" id="UP000504609"/>
    </source>
</evidence>
<dbReference type="GO" id="GO:0005886">
    <property type="term" value="C:plasma membrane"/>
    <property type="evidence" value="ECO:0007669"/>
    <property type="project" value="TreeGrafter"/>
</dbReference>
<feature type="domain" description="Protein kinase" evidence="23">
    <location>
        <begin position="1121"/>
        <end position="1404"/>
    </location>
</feature>
<dbReference type="KEGG" id="cmos:111461403"/>
<dbReference type="SMART" id="SM00179">
    <property type="entry name" value="EGF_CA"/>
    <property type="match status" value="2"/>
</dbReference>
<dbReference type="Gene3D" id="1.10.510.10">
    <property type="entry name" value="Transferase(Phosphotransferase) domain 1"/>
    <property type="match status" value="2"/>
</dbReference>
<comment type="subcellular location">
    <subcellularLocation>
        <location evidence="1">Membrane</location>
        <topology evidence="1">Single-pass type I membrane protein</topology>
    </subcellularLocation>
</comment>
<comment type="function">
    <text evidence="18">Serine/threonine-protein kinase that may function as a signaling receptor of extracellular matrix component. Binding to pectin may have significance in the control of cell expansion, morphogenesis and development.</text>
</comment>
<keyword evidence="3 19" id="KW-0245">EGF-like domain</keyword>
<dbReference type="GO" id="GO:0007166">
    <property type="term" value="P:cell surface receptor signaling pathway"/>
    <property type="evidence" value="ECO:0007669"/>
    <property type="project" value="InterPro"/>
</dbReference>
<evidence type="ECO:0000256" key="4">
    <source>
        <dbReference type="ARBA" id="ARBA00022553"/>
    </source>
</evidence>
<keyword evidence="11 20" id="KW-0067">ATP-binding</keyword>
<dbReference type="InterPro" id="IPR008271">
    <property type="entry name" value="Ser/Thr_kinase_AS"/>
</dbReference>
<feature type="binding site" evidence="20">
    <location>
        <position position="438"/>
    </location>
    <ligand>
        <name>ATP</name>
        <dbReference type="ChEBI" id="CHEBI:30616"/>
    </ligand>
</feature>
<dbReference type="Proteomes" id="UP000504609">
    <property type="component" value="Unplaced"/>
</dbReference>
<dbReference type="PANTHER" id="PTHR27005:SF468">
    <property type="entry name" value="OS01G0310500 PROTEIN"/>
    <property type="match status" value="1"/>
</dbReference>
<evidence type="ECO:0000256" key="14">
    <source>
        <dbReference type="ARBA" id="ARBA00023157"/>
    </source>
</evidence>
<dbReference type="PROSITE" id="PS00108">
    <property type="entry name" value="PROTEIN_KINASE_ST"/>
    <property type="match status" value="2"/>
</dbReference>
<sequence length="1443" mass="160281">MTTNILILSPLVYAATAVAAFQALPGCDDRCGDLQIPYPFGTREGCYLNKNFLITCNTTHDDRPTPFLRTGNIQVTNISISGELHISNVVAKDCYPKSNSLKARPSSATLNLLEFTVSSTKNKFTVIGCDTYAYLSGLIEGQTYTTGCMALCDNITTVRDGACSGNGCCQLDIPSGLKGLRCRVQSFKNHSKVLSYNPCGYAFVTEEDKFNFSGAYIRNFTQKRVPAVLDWGISNTTCLTANNESNCVCGPNSMKVTSLPDGSEYRCGCLEGFEGNPYLPQGCQDIDECRDERLNDCKFECVNTEGNYTCNCPEGFKGDGRRRGEGCTRSSKSFVQVIIGVSVGFTVLVIGSTWLYLGYRKWKLIKLKEKFFEEHGGLMLQRHLSQWKSSTDMVTIFTQEELDKATNKYDESAVIGKGGYGTVYKGILPDGSVVAIKKSKLVDQSQTSQFINEVIVLSQINHRNVVRLVGCCLETQVPLLVYEFITNGTLFDHIHDTTKHVPLSWKARLRIASETAGVISYLHSSASIPIIHRDIKTTNILLDDNYNAKVSDFGASKLVPLDQTQLSTMVQGTFGYLDPEYLLTSELTEKSDVYSFGIVLLELITGKKAGNFEGPEAERNLAVYVLRAMKEDRLGDVVEKGMAREREFEQIKEVGKVARKCLRISGEERPSMKEVGMELEGLRVMVEHEWVDEEKLVADGALDSTSNQFRQIETLIRLMIVNILILSSPVYASQALLGCPDRCGDLQIPYPFGTREGCYLNKNFLITCNTTHFNPPRPFLRTGNIQVTNISISGELQILHFGAKDCYPKNNSLDARRTSATLNLSTFTVSSTKNKFTVIGCDTYAFLSGQIEGQSYRTACVALCDNITTVRDGACSGNGCCQLDIPSGLKGLRYRVRSFDNHTDVLSFNPCGYAFVTEEDKFHFSAAYIRDFPQRQVPVVLDWGISNTTCSTANNKSNCICGPNSMMVNPLHDGSEYRCRCLDGFEGNPYLPRGCQDIDECRDERLNDCKFECVNTKGNYTCNCPEGFKGDGRRGGEGCTRSSKSFVQVIIGVSVGFTVLVIGSTWLYLGYRKWKLIKLKEKFFEENGGLMLQRHLSQWKSSTDTVTIFTQEELDKATNKYDESAVIGKGGYGTVYKGFLPDGSVVAIKKSKLVDQSQTSQFINEVIVLSQINHRNVVKLLGCCLETQVPLLVYEFVTNGTLFDHIHDTTKHVPLSWEARLRIASETAGVISYLHSSASTPIIHRDIKTTNILLDDNYNAKVSDFGASKLVPLDQTQLSTMVQGTLGYLDPEYLLTSELTEKSDVYSFGIVLLELITGKKAVSFEGPEAERNLAMYVLCAMKEDRLGDVVEKGIMAREREFEQIKEVGKVARKCLRISGEERPSMKEVAMELEGLRVMVEHQWVNEENMVADGASHMFVVSGSTNVVDDSMKVQVLPLIHDGR</sequence>
<keyword evidence="9 20" id="KW-0547">Nucleotide-binding</keyword>
<keyword evidence="4" id="KW-0597">Phosphoprotein</keyword>